<proteinExistence type="predicted"/>
<dbReference type="EMBL" id="GHJT01001749">
    <property type="protein sequence ID" value="MOY35720.1"/>
    <property type="molecule type" value="Transcribed_RNA"/>
</dbReference>
<protein>
    <submittedName>
        <fullName evidence="1">Putative secreted protein</fullName>
    </submittedName>
</protein>
<reference evidence="1" key="1">
    <citation type="submission" date="2019-04" db="EMBL/GenBank/DDBJ databases">
        <title>An insight into the mialome of Ixodes scapularis.</title>
        <authorList>
            <person name="Ribeiro J.M."/>
            <person name="Mather T.N."/>
            <person name="Karim S."/>
        </authorList>
    </citation>
    <scope>NUCLEOTIDE SEQUENCE</scope>
</reference>
<accession>A0A4D5RF07</accession>
<organism evidence="1">
    <name type="scientific">Ixodes scapularis</name>
    <name type="common">Black-legged tick</name>
    <name type="synonym">Deer tick</name>
    <dbReference type="NCBI Taxonomy" id="6945"/>
    <lineage>
        <taxon>Eukaryota</taxon>
        <taxon>Metazoa</taxon>
        <taxon>Ecdysozoa</taxon>
        <taxon>Arthropoda</taxon>
        <taxon>Chelicerata</taxon>
        <taxon>Arachnida</taxon>
        <taxon>Acari</taxon>
        <taxon>Parasitiformes</taxon>
        <taxon>Ixodida</taxon>
        <taxon>Ixodoidea</taxon>
        <taxon>Ixodidae</taxon>
        <taxon>Ixodinae</taxon>
        <taxon>Ixodes</taxon>
    </lineage>
</organism>
<dbReference type="AlphaFoldDB" id="A0A4D5RF07"/>
<sequence length="132" mass="14142">MRTAGHFFGTPGLQHGLVAFSRALAAHACSNLEGRQSVVKGRKLTLGPGQPKDLPAVLVLWVTLVEANAFVFLLESRRGLEAGRRLERAFLAPTAVPFVDPMSQPFLLAPFSPMVRCSPLFRGGSALPFGAT</sequence>
<evidence type="ECO:0000313" key="1">
    <source>
        <dbReference type="EMBL" id="MOY35720.1"/>
    </source>
</evidence>
<name>A0A4D5RF07_IXOSC</name>